<name>A0A5B9WDF6_9BACT</name>
<organism evidence="2 3">
    <name type="scientific">Aquisphaera giovannonii</name>
    <dbReference type="NCBI Taxonomy" id="406548"/>
    <lineage>
        <taxon>Bacteria</taxon>
        <taxon>Pseudomonadati</taxon>
        <taxon>Planctomycetota</taxon>
        <taxon>Planctomycetia</taxon>
        <taxon>Isosphaerales</taxon>
        <taxon>Isosphaeraceae</taxon>
        <taxon>Aquisphaera</taxon>
    </lineage>
</organism>
<dbReference type="RefSeq" id="WP_148598115.1">
    <property type="nucleotide sequence ID" value="NZ_CP042997.1"/>
</dbReference>
<reference evidence="2 3" key="1">
    <citation type="submission" date="2019-08" db="EMBL/GenBank/DDBJ databases">
        <title>Deep-cultivation of Planctomycetes and their phenomic and genomic characterization uncovers novel biology.</title>
        <authorList>
            <person name="Wiegand S."/>
            <person name="Jogler M."/>
            <person name="Boedeker C."/>
            <person name="Pinto D."/>
            <person name="Vollmers J."/>
            <person name="Rivas-Marin E."/>
            <person name="Kohn T."/>
            <person name="Peeters S.H."/>
            <person name="Heuer A."/>
            <person name="Rast P."/>
            <person name="Oberbeckmann S."/>
            <person name="Bunk B."/>
            <person name="Jeske O."/>
            <person name="Meyerdierks A."/>
            <person name="Storesund J.E."/>
            <person name="Kallscheuer N."/>
            <person name="Luecker S."/>
            <person name="Lage O.M."/>
            <person name="Pohl T."/>
            <person name="Merkel B.J."/>
            <person name="Hornburger P."/>
            <person name="Mueller R.-W."/>
            <person name="Bruemmer F."/>
            <person name="Labrenz M."/>
            <person name="Spormann A.M."/>
            <person name="Op den Camp H."/>
            <person name="Overmann J."/>
            <person name="Amann R."/>
            <person name="Jetten M.S.M."/>
            <person name="Mascher T."/>
            <person name="Medema M.H."/>
            <person name="Devos D.P."/>
            <person name="Kaster A.-K."/>
            <person name="Ovreas L."/>
            <person name="Rohde M."/>
            <person name="Galperin M.Y."/>
            <person name="Jogler C."/>
        </authorList>
    </citation>
    <scope>NUCLEOTIDE SEQUENCE [LARGE SCALE GENOMIC DNA]</scope>
    <source>
        <strain evidence="2 3">OJF2</strain>
    </source>
</reference>
<keyword evidence="3" id="KW-1185">Reference proteome</keyword>
<feature type="region of interest" description="Disordered" evidence="1">
    <location>
        <begin position="1"/>
        <end position="24"/>
    </location>
</feature>
<dbReference type="KEGG" id="agv:OJF2_73040"/>
<protein>
    <submittedName>
        <fullName evidence="2">Uncharacterized protein</fullName>
    </submittedName>
</protein>
<dbReference type="EMBL" id="CP042997">
    <property type="protein sequence ID" value="QEH38698.1"/>
    <property type="molecule type" value="Genomic_DNA"/>
</dbReference>
<dbReference type="AlphaFoldDB" id="A0A5B9WDF6"/>
<evidence type="ECO:0000256" key="1">
    <source>
        <dbReference type="SAM" id="MobiDB-lite"/>
    </source>
</evidence>
<proteinExistence type="predicted"/>
<evidence type="ECO:0000313" key="2">
    <source>
        <dbReference type="EMBL" id="QEH38698.1"/>
    </source>
</evidence>
<accession>A0A5B9WDF6</accession>
<evidence type="ECO:0000313" key="3">
    <source>
        <dbReference type="Proteomes" id="UP000324233"/>
    </source>
</evidence>
<gene>
    <name evidence="2" type="ORF">OJF2_73040</name>
</gene>
<dbReference type="Proteomes" id="UP000324233">
    <property type="component" value="Chromosome"/>
</dbReference>
<sequence length="157" mass="15878">MARTARGGSRRRRTDYAPSLEPMEGRSLLSGAGAGFVAYQGRLVLVSNNTYSTAVDRNALQAAHGNRALLRVDAESADGAAALSLAGLATSPRGAQVTSGHDGPASPGDTANIAATVAGAPASPTNPSALPQGKGWLGDHPAFPRAEILPTLPRGRG</sequence>
<feature type="region of interest" description="Disordered" evidence="1">
    <location>
        <begin position="119"/>
        <end position="157"/>
    </location>
</feature>